<evidence type="ECO:0000313" key="3">
    <source>
        <dbReference type="Proteomes" id="UP000510686"/>
    </source>
</evidence>
<gene>
    <name evidence="2" type="ORF">G6M90_00g051220</name>
</gene>
<sequence length="58" mass="5951">MDSSAAAACAATGTFKTAPARAVSGLARRYTTTANHADGRAATLLAALAMFYYLVLLL</sequence>
<evidence type="ECO:0000256" key="1">
    <source>
        <dbReference type="SAM" id="Phobius"/>
    </source>
</evidence>
<dbReference type="EMBL" id="CP058933">
    <property type="protein sequence ID" value="QLI66494.1"/>
    <property type="molecule type" value="Genomic_DNA"/>
</dbReference>
<keyword evidence="3" id="KW-1185">Reference proteome</keyword>
<keyword evidence="1" id="KW-1133">Transmembrane helix</keyword>
<reference evidence="2 3" key="1">
    <citation type="submission" date="2020-07" db="EMBL/GenBank/DDBJ databases">
        <title>Telomere length de novo assembly of all 7 chromosomes of the fungus, Metarhizium brunneum, using a novel assembly pipeline.</title>
        <authorList>
            <person name="Saud z."/>
            <person name="Kortsinoglou A."/>
            <person name="Kouvelis V.N."/>
            <person name="Butt T.M."/>
        </authorList>
    </citation>
    <scope>NUCLEOTIDE SEQUENCE [LARGE SCALE GENOMIC DNA]</scope>
    <source>
        <strain evidence="2 3">4556</strain>
    </source>
</reference>
<protein>
    <submittedName>
        <fullName evidence="2">Uncharacterized protein</fullName>
    </submittedName>
</protein>
<dbReference type="RefSeq" id="XP_065986166.1">
    <property type="nucleotide sequence ID" value="XM_066130505.1"/>
</dbReference>
<organism evidence="2 3">
    <name type="scientific">Metarhizium brunneum</name>
    <dbReference type="NCBI Taxonomy" id="500148"/>
    <lineage>
        <taxon>Eukaryota</taxon>
        <taxon>Fungi</taxon>
        <taxon>Dikarya</taxon>
        <taxon>Ascomycota</taxon>
        <taxon>Pezizomycotina</taxon>
        <taxon>Sordariomycetes</taxon>
        <taxon>Hypocreomycetidae</taxon>
        <taxon>Hypocreales</taxon>
        <taxon>Clavicipitaceae</taxon>
        <taxon>Metarhizium</taxon>
    </lineage>
</organism>
<evidence type="ECO:0000313" key="2">
    <source>
        <dbReference type="EMBL" id="QLI66494.1"/>
    </source>
</evidence>
<feature type="transmembrane region" description="Helical" evidence="1">
    <location>
        <begin position="41"/>
        <end position="57"/>
    </location>
</feature>
<name>A0A7D5UTA6_9HYPO</name>
<dbReference type="Proteomes" id="UP000510686">
    <property type="component" value="Chromosome 2"/>
</dbReference>
<dbReference type="KEGG" id="mbrn:90967759"/>
<keyword evidence="1" id="KW-0472">Membrane</keyword>
<keyword evidence="1" id="KW-0812">Transmembrane</keyword>
<dbReference type="GeneID" id="90967759"/>
<proteinExistence type="predicted"/>
<accession>A0A7D5UTA6</accession>
<dbReference type="AlphaFoldDB" id="A0A7D5UTA6"/>